<dbReference type="RefSeq" id="WP_009033872.1">
    <property type="nucleotide sequence ID" value="NZ_ALWO02000033.1"/>
</dbReference>
<dbReference type="InterPro" id="IPR050312">
    <property type="entry name" value="IolE/XylAMocC-like"/>
</dbReference>
<proteinExistence type="predicted"/>
<feature type="domain" description="Xylose isomerase-like TIM barrel" evidence="1">
    <location>
        <begin position="125"/>
        <end position="296"/>
    </location>
</feature>
<dbReference type="GO" id="GO:0016853">
    <property type="term" value="F:isomerase activity"/>
    <property type="evidence" value="ECO:0007669"/>
    <property type="project" value="UniProtKB-KW"/>
</dbReference>
<organism evidence="2 3">
    <name type="scientific">Indibacter alkaliphilus (strain CCUG 57479 / KCTC 22604 / LW1)</name>
    <dbReference type="NCBI Taxonomy" id="1189612"/>
    <lineage>
        <taxon>Bacteria</taxon>
        <taxon>Pseudomonadati</taxon>
        <taxon>Bacteroidota</taxon>
        <taxon>Cytophagia</taxon>
        <taxon>Cytophagales</taxon>
        <taxon>Cyclobacteriaceae</taxon>
    </lineage>
</organism>
<protein>
    <submittedName>
        <fullName evidence="2">Xylose isomerase domain protein TIM barrel</fullName>
    </submittedName>
</protein>
<dbReference type="InterPro" id="IPR036237">
    <property type="entry name" value="Xyl_isomerase-like_sf"/>
</dbReference>
<accession>S2DC50</accession>
<keyword evidence="3" id="KW-1185">Reference proteome</keyword>
<evidence type="ECO:0000313" key="3">
    <source>
        <dbReference type="Proteomes" id="UP000006073"/>
    </source>
</evidence>
<dbReference type="PANTHER" id="PTHR12110">
    <property type="entry name" value="HYDROXYPYRUVATE ISOMERASE"/>
    <property type="match status" value="1"/>
</dbReference>
<dbReference type="EMBL" id="ALWO02000033">
    <property type="protein sequence ID" value="EOZ96494.1"/>
    <property type="molecule type" value="Genomic_DNA"/>
</dbReference>
<name>S2DC50_INDAL</name>
<dbReference type="AlphaFoldDB" id="S2DC50"/>
<evidence type="ECO:0000259" key="1">
    <source>
        <dbReference type="Pfam" id="PF01261"/>
    </source>
</evidence>
<keyword evidence="2" id="KW-0413">Isomerase</keyword>
<dbReference type="Proteomes" id="UP000006073">
    <property type="component" value="Unassembled WGS sequence"/>
</dbReference>
<sequence>MMEDSTDFQSMGFSPGRRDFIHKAGMAVLALSSPLPDFSEYFEKEAMGIVVHSYWSRWNSNVQSERFPAFQDAKQLMLHCYEIGAGGIQVGVGAWSDSFAYEIKSLKEKRGMFLEGSISLPQNDQDSERFENEVKIAKSAGVEVFRTVCLSGRRYEDFKSIEEFEDFKKSSIAALERASKIVAKYQVKLGVENHKDWKAEELVDLIKKLDNDYVGVTIDFGNNLALMEDPNEVIELLAPYAFSTHIKDMGIKEYENGFLLSEVPLGEGIVDLKKAVETCKKYNPDIKFSLEMITRDPLEIPCLTKEYWATFPEVPASVMLEILQLVKEKEFEGALPKVSHLTGEQKLELGEKNILKCLAYSKKILRIGA</sequence>
<dbReference type="Pfam" id="PF01261">
    <property type="entry name" value="AP_endonuc_2"/>
    <property type="match status" value="1"/>
</dbReference>
<dbReference type="SUPFAM" id="SSF51658">
    <property type="entry name" value="Xylose isomerase-like"/>
    <property type="match status" value="1"/>
</dbReference>
<comment type="caution">
    <text evidence="2">The sequence shown here is derived from an EMBL/GenBank/DDBJ whole genome shotgun (WGS) entry which is preliminary data.</text>
</comment>
<dbReference type="InterPro" id="IPR013022">
    <property type="entry name" value="Xyl_isomerase-like_TIM-brl"/>
</dbReference>
<dbReference type="STRING" id="1189612.A33Q_2264"/>
<dbReference type="Gene3D" id="3.20.20.150">
    <property type="entry name" value="Divalent-metal-dependent TIM barrel enzymes"/>
    <property type="match status" value="1"/>
</dbReference>
<evidence type="ECO:0000313" key="2">
    <source>
        <dbReference type="EMBL" id="EOZ96494.1"/>
    </source>
</evidence>
<gene>
    <name evidence="2" type="ORF">A33Q_2264</name>
</gene>
<reference evidence="2 3" key="1">
    <citation type="journal article" date="2013" name="Genome Announc.">
        <title>Draft Genome Sequence of Indibacter alkaliphilus Strain LW1T, Isolated from Lonar Lake, a Haloalkaline Lake in the Buldana District of Maharashtra, India.</title>
        <authorList>
            <person name="Singh A."/>
            <person name="Kumar Jangir P."/>
            <person name="Sharma R."/>
            <person name="Singh A."/>
            <person name="Kumar Pinnaka A."/>
            <person name="Shivaji S."/>
        </authorList>
    </citation>
    <scope>NUCLEOTIDE SEQUENCE [LARGE SCALE GENOMIC DNA]</scope>
    <source>
        <strain evidence="3">CCUG 57479 / KCTC 22604 / LW1</strain>
    </source>
</reference>
<dbReference type="eggNOG" id="COG1082">
    <property type="taxonomic scope" value="Bacteria"/>
</dbReference>
<dbReference type="PANTHER" id="PTHR12110:SF53">
    <property type="entry name" value="BLR5974 PROTEIN"/>
    <property type="match status" value="1"/>
</dbReference>